<evidence type="ECO:0000256" key="4">
    <source>
        <dbReference type="ARBA" id="ARBA00022801"/>
    </source>
</evidence>
<dbReference type="SMART" id="SM00475">
    <property type="entry name" value="53EXOc"/>
    <property type="match status" value="1"/>
</dbReference>
<comment type="function">
    <text evidence="8">Has flap endonuclease activity. During DNA replication, flap endonucleases cleave the 5'-overhanging flap structure that is generated by displacement synthesis when DNA polymerase encounters the 5'-end of a downstream Okazaki fragment.</text>
</comment>
<dbReference type="CDD" id="cd09898">
    <property type="entry name" value="H3TH_53EXO"/>
    <property type="match status" value="1"/>
</dbReference>
<dbReference type="Proteomes" id="UP001279860">
    <property type="component" value="Unassembled WGS sequence"/>
</dbReference>
<dbReference type="InterPro" id="IPR036279">
    <property type="entry name" value="5-3_exonuclease_C_sf"/>
</dbReference>
<dbReference type="Gene3D" id="1.10.150.20">
    <property type="entry name" value="5' to 3' exonuclease, C-terminal subdomain"/>
    <property type="match status" value="1"/>
</dbReference>
<feature type="binding site" evidence="8">
    <location>
        <position position="109"/>
    </location>
    <ligand>
        <name>Mg(2+)</name>
        <dbReference type="ChEBI" id="CHEBI:18420"/>
    </ligand>
</feature>
<dbReference type="HAMAP" id="MF_01192">
    <property type="entry name" value="Xni"/>
    <property type="match status" value="1"/>
</dbReference>
<sequence>MSLHLVIIDALNLIRRVHSAQPNAEEIERTIQTTSRTLTKIIQETSPTHIIAVFDHDSDDRGWRAELLPQYKEKRQPMPEALRQNMDAIQQAWWELGIDSLLSSGDEADDLVATLATKVASHQEQVTIISTDKGYCQLLSPTLRIRDYFQHRWLDQDFIAQEFGVQPEQLCDYWALAGIHSSQVSGIPGVGPKAAKEILNQCNDIEQACQSTTLPQKYQKKLTEHIELARRCKAVATLKTDIELGFNLQDIRFQPSESVPD</sequence>
<dbReference type="PANTHER" id="PTHR42646:SF2">
    <property type="entry name" value="5'-3' EXONUCLEASE FAMILY PROTEIN"/>
    <property type="match status" value="1"/>
</dbReference>
<feature type="binding site" evidence="8">
    <location>
        <position position="187"/>
    </location>
    <ligand>
        <name>K(+)</name>
        <dbReference type="ChEBI" id="CHEBI:29103"/>
    </ligand>
</feature>
<feature type="binding site" evidence="8">
    <location>
        <position position="177"/>
    </location>
    <ligand>
        <name>K(+)</name>
        <dbReference type="ChEBI" id="CHEBI:29103"/>
    </ligand>
</feature>
<dbReference type="InterPro" id="IPR020045">
    <property type="entry name" value="DNA_polI_H3TH"/>
</dbReference>
<dbReference type="Gene3D" id="3.40.50.1010">
    <property type="entry name" value="5'-nuclease"/>
    <property type="match status" value="1"/>
</dbReference>
<keyword evidence="1 8" id="KW-0540">Nuclease</keyword>
<comment type="similarity">
    <text evidence="8">Belongs to the Xni family.</text>
</comment>
<comment type="caution">
    <text evidence="10">The sequence shown here is derived from an EMBL/GenBank/DDBJ whole genome shotgun (WGS) entry which is preliminary data.</text>
</comment>
<dbReference type="GO" id="GO:0004519">
    <property type="term" value="F:endonuclease activity"/>
    <property type="evidence" value="ECO:0007669"/>
    <property type="project" value="UniProtKB-KW"/>
</dbReference>
<dbReference type="NCBIfam" id="NF007017">
    <property type="entry name" value="PRK09482.1"/>
    <property type="match status" value="1"/>
</dbReference>
<keyword evidence="3 8" id="KW-0255">Endonuclease</keyword>
<evidence type="ECO:0000313" key="10">
    <source>
        <dbReference type="EMBL" id="MDW6092287.1"/>
    </source>
</evidence>
<reference evidence="10 11" key="1">
    <citation type="submission" date="2023-11" db="EMBL/GenBank/DDBJ databases">
        <title>Plant-associative lifestyle of Vibrio porteresiae and its evolutionary dynamics.</title>
        <authorList>
            <person name="Rameshkumar N."/>
            <person name="Kirti K."/>
        </authorList>
    </citation>
    <scope>NUCLEOTIDE SEQUENCE [LARGE SCALE GENOMIC DNA]</scope>
    <source>
        <strain evidence="10 11">MSSRF7</strain>
    </source>
</reference>
<dbReference type="InterPro" id="IPR022895">
    <property type="entry name" value="Xni"/>
</dbReference>
<evidence type="ECO:0000256" key="3">
    <source>
        <dbReference type="ARBA" id="ARBA00022759"/>
    </source>
</evidence>
<comment type="cofactor">
    <cofactor evidence="8">
        <name>Mg(2+)</name>
        <dbReference type="ChEBI" id="CHEBI:18420"/>
    </cofactor>
    <text evidence="8">Binds 2 Mg(2+) per subunit. Only one magnesium ion has a direct interaction with the protein, the other interactions are indirect.</text>
</comment>
<evidence type="ECO:0000256" key="5">
    <source>
        <dbReference type="ARBA" id="ARBA00022842"/>
    </source>
</evidence>
<dbReference type="EMBL" id="JAWRCP010000001">
    <property type="protein sequence ID" value="MDW6092287.1"/>
    <property type="molecule type" value="Genomic_DNA"/>
</dbReference>
<evidence type="ECO:0000256" key="2">
    <source>
        <dbReference type="ARBA" id="ARBA00022723"/>
    </source>
</evidence>
<organism evidence="10 11">
    <name type="scientific">Vibrio rhizosphaerae</name>
    <dbReference type="NCBI Taxonomy" id="398736"/>
    <lineage>
        <taxon>Bacteria</taxon>
        <taxon>Pseudomonadati</taxon>
        <taxon>Pseudomonadota</taxon>
        <taxon>Gammaproteobacteria</taxon>
        <taxon>Vibrionales</taxon>
        <taxon>Vibrionaceae</taxon>
        <taxon>Vibrio</taxon>
    </lineage>
</organism>
<dbReference type="Pfam" id="PF02739">
    <property type="entry name" value="5_3_exonuc_N"/>
    <property type="match status" value="1"/>
</dbReference>
<dbReference type="EC" id="3.1.-.-" evidence="8"/>
<evidence type="ECO:0000256" key="6">
    <source>
        <dbReference type="ARBA" id="ARBA00022958"/>
    </source>
</evidence>
<keyword evidence="6 8" id="KW-0630">Potassium</keyword>
<feature type="binding site" evidence="8">
    <location>
        <position position="176"/>
    </location>
    <ligand>
        <name>K(+)</name>
        <dbReference type="ChEBI" id="CHEBI:29103"/>
    </ligand>
</feature>
<comment type="cofactor">
    <cofactor evidence="8">
        <name>K(+)</name>
        <dbReference type="ChEBI" id="CHEBI:29103"/>
    </cofactor>
    <text evidence="8">Binds 1 K(+) per subunit. The potassium ion strongly increases the affinity for DNA.</text>
</comment>
<dbReference type="GO" id="GO:0016787">
    <property type="term" value="F:hydrolase activity"/>
    <property type="evidence" value="ECO:0007669"/>
    <property type="project" value="UniProtKB-KW"/>
</dbReference>
<dbReference type="CDD" id="cd09859">
    <property type="entry name" value="PIN_53EXO"/>
    <property type="match status" value="1"/>
</dbReference>
<dbReference type="InterPro" id="IPR020046">
    <property type="entry name" value="5-3_exonucl_a-hlix_arch_N"/>
</dbReference>
<dbReference type="InterPro" id="IPR029060">
    <property type="entry name" value="PIN-like_dom_sf"/>
</dbReference>
<gene>
    <name evidence="8 10" type="primary">xni</name>
    <name evidence="8" type="synonym">ygdG</name>
    <name evidence="10" type="ORF">SBX64_06975</name>
</gene>
<dbReference type="SUPFAM" id="SSF88723">
    <property type="entry name" value="PIN domain-like"/>
    <property type="match status" value="1"/>
</dbReference>
<name>A0ABU4ISA2_9VIBR</name>
<feature type="domain" description="5'-3' exonuclease" evidence="9">
    <location>
        <begin position="3"/>
        <end position="254"/>
    </location>
</feature>
<feature type="binding site" evidence="8">
    <location>
        <position position="190"/>
    </location>
    <ligand>
        <name>K(+)</name>
        <dbReference type="ChEBI" id="CHEBI:29103"/>
    </ligand>
</feature>
<dbReference type="SMART" id="SM00279">
    <property type="entry name" value="HhH2"/>
    <property type="match status" value="1"/>
</dbReference>
<evidence type="ECO:0000313" key="11">
    <source>
        <dbReference type="Proteomes" id="UP001279860"/>
    </source>
</evidence>
<comment type="caution">
    <text evidence="8">Lacks conserved residue(s) required for the propagation of feature annotation.</text>
</comment>
<dbReference type="InterPro" id="IPR002421">
    <property type="entry name" value="5-3_exonuclease"/>
</dbReference>
<keyword evidence="2 8" id="KW-0479">Metal-binding</keyword>
<feature type="region of interest" description="Interaction with DNA" evidence="8">
    <location>
        <begin position="189"/>
        <end position="194"/>
    </location>
</feature>
<proteinExistence type="inferred from homology"/>
<protein>
    <recommendedName>
        <fullName evidence="8">Flap endonuclease Xni</fullName>
        <shortName evidence="8">FEN</shortName>
        <ecNumber evidence="8">3.1.-.-</ecNumber>
    </recommendedName>
</protein>
<keyword evidence="11" id="KW-1185">Reference proteome</keyword>
<evidence type="ECO:0000256" key="1">
    <source>
        <dbReference type="ARBA" id="ARBA00022722"/>
    </source>
</evidence>
<keyword evidence="4 8" id="KW-0378">Hydrolase</keyword>
<evidence type="ECO:0000256" key="7">
    <source>
        <dbReference type="ARBA" id="ARBA00023125"/>
    </source>
</evidence>
<dbReference type="InterPro" id="IPR038969">
    <property type="entry name" value="FEN"/>
</dbReference>
<dbReference type="Pfam" id="PF01367">
    <property type="entry name" value="5_3_exonuc"/>
    <property type="match status" value="1"/>
</dbReference>
<keyword evidence="7 8" id="KW-0238">DNA-binding</keyword>
<evidence type="ECO:0000259" key="9">
    <source>
        <dbReference type="SMART" id="SM00475"/>
    </source>
</evidence>
<keyword evidence="5 8" id="KW-0460">Magnesium</keyword>
<accession>A0ABU4ISA2</accession>
<dbReference type="InterPro" id="IPR008918">
    <property type="entry name" value="HhH2"/>
</dbReference>
<dbReference type="SUPFAM" id="SSF47807">
    <property type="entry name" value="5' to 3' exonuclease, C-terminal subdomain"/>
    <property type="match status" value="1"/>
</dbReference>
<evidence type="ECO:0000256" key="8">
    <source>
        <dbReference type="HAMAP-Rule" id="MF_01192"/>
    </source>
</evidence>
<dbReference type="PANTHER" id="PTHR42646">
    <property type="entry name" value="FLAP ENDONUCLEASE XNI"/>
    <property type="match status" value="1"/>
</dbReference>
<dbReference type="RefSeq" id="WP_318584619.1">
    <property type="nucleotide sequence ID" value="NZ_JAWRCP010000001.1"/>
</dbReference>